<evidence type="ECO:0000256" key="2">
    <source>
        <dbReference type="ARBA" id="ARBA00005417"/>
    </source>
</evidence>
<keyword evidence="3" id="KW-0813">Transport</keyword>
<dbReference type="PROSITE" id="PS50893">
    <property type="entry name" value="ABC_TRANSPORTER_2"/>
    <property type="match status" value="2"/>
</dbReference>
<keyword evidence="8" id="KW-1278">Translocase</keyword>
<dbReference type="Pfam" id="PF00005">
    <property type="entry name" value="ABC_tran"/>
    <property type="match status" value="2"/>
</dbReference>
<dbReference type="RefSeq" id="WP_377820301.1">
    <property type="nucleotide sequence ID" value="NZ_JBHSWJ010000002.1"/>
</dbReference>
<evidence type="ECO:0000256" key="9">
    <source>
        <dbReference type="ARBA" id="ARBA00023136"/>
    </source>
</evidence>
<keyword evidence="12" id="KW-1185">Reference proteome</keyword>
<evidence type="ECO:0000256" key="6">
    <source>
        <dbReference type="ARBA" id="ARBA00022741"/>
    </source>
</evidence>
<dbReference type="SMART" id="SM00382">
    <property type="entry name" value="AAA"/>
    <property type="match status" value="2"/>
</dbReference>
<dbReference type="NCBIfam" id="NF008453">
    <property type="entry name" value="PRK11308.1"/>
    <property type="match status" value="2"/>
</dbReference>
<dbReference type="InterPro" id="IPR017871">
    <property type="entry name" value="ABC_transporter-like_CS"/>
</dbReference>
<dbReference type="InterPro" id="IPR003593">
    <property type="entry name" value="AAA+_ATPase"/>
</dbReference>
<dbReference type="InterPro" id="IPR050388">
    <property type="entry name" value="ABC_Ni/Peptide_Import"/>
</dbReference>
<proteinExistence type="inferred from homology"/>
<keyword evidence="7 11" id="KW-0067">ATP-binding</keyword>
<dbReference type="Gene3D" id="3.40.50.300">
    <property type="entry name" value="P-loop containing nucleotide triphosphate hydrolases"/>
    <property type="match status" value="2"/>
</dbReference>
<accession>A0ABW2APH5</accession>
<keyword evidence="5" id="KW-0997">Cell inner membrane</keyword>
<evidence type="ECO:0000313" key="12">
    <source>
        <dbReference type="Proteomes" id="UP001596356"/>
    </source>
</evidence>
<reference evidence="12" key="1">
    <citation type="journal article" date="2019" name="Int. J. Syst. Evol. Microbiol.">
        <title>The Global Catalogue of Microorganisms (GCM) 10K type strain sequencing project: providing services to taxonomists for standard genome sequencing and annotation.</title>
        <authorList>
            <consortium name="The Broad Institute Genomics Platform"/>
            <consortium name="The Broad Institute Genome Sequencing Center for Infectious Disease"/>
            <person name="Wu L."/>
            <person name="Ma J."/>
        </authorList>
    </citation>
    <scope>NUCLEOTIDE SEQUENCE [LARGE SCALE GENOMIC DNA]</scope>
    <source>
        <strain evidence="12">NBRC 106593</strain>
    </source>
</reference>
<dbReference type="PANTHER" id="PTHR43297">
    <property type="entry name" value="OLIGOPEPTIDE TRANSPORT ATP-BINDING PROTEIN APPD"/>
    <property type="match status" value="1"/>
</dbReference>
<comment type="similarity">
    <text evidence="2">Belongs to the ABC transporter superfamily.</text>
</comment>
<dbReference type="InterPro" id="IPR027417">
    <property type="entry name" value="P-loop_NTPase"/>
</dbReference>
<evidence type="ECO:0000256" key="1">
    <source>
        <dbReference type="ARBA" id="ARBA00004202"/>
    </source>
</evidence>
<evidence type="ECO:0000259" key="10">
    <source>
        <dbReference type="PROSITE" id="PS50893"/>
    </source>
</evidence>
<feature type="domain" description="ABC transporter" evidence="10">
    <location>
        <begin position="6"/>
        <end position="252"/>
    </location>
</feature>
<dbReference type="InterPro" id="IPR003439">
    <property type="entry name" value="ABC_transporter-like_ATP-bd"/>
</dbReference>
<keyword evidence="4" id="KW-1003">Cell membrane</keyword>
<dbReference type="NCBIfam" id="NF007739">
    <property type="entry name" value="PRK10419.1"/>
    <property type="match status" value="2"/>
</dbReference>
<dbReference type="CDD" id="cd03257">
    <property type="entry name" value="ABC_NikE_OppD_transporters"/>
    <property type="match status" value="2"/>
</dbReference>
<evidence type="ECO:0000256" key="4">
    <source>
        <dbReference type="ARBA" id="ARBA00022475"/>
    </source>
</evidence>
<dbReference type="GO" id="GO:0005524">
    <property type="term" value="F:ATP binding"/>
    <property type="evidence" value="ECO:0007669"/>
    <property type="project" value="UniProtKB-KW"/>
</dbReference>
<evidence type="ECO:0000256" key="5">
    <source>
        <dbReference type="ARBA" id="ARBA00022519"/>
    </source>
</evidence>
<name>A0ABW2APH5_9MICO</name>
<protein>
    <submittedName>
        <fullName evidence="11">Dipeptide ABC transporter ATP-binding protein</fullName>
    </submittedName>
</protein>
<dbReference type="PROSITE" id="PS00211">
    <property type="entry name" value="ABC_TRANSPORTER_1"/>
    <property type="match status" value="2"/>
</dbReference>
<sequence length="528" mass="56873">MSEVVLDVRDLKVAIGRREIVHGVSFAVQKGQTLGIVGESGSGKSLTVLAATGLLDAPASRVTGSSKLSGQELVGASPAALRAVHGNTVGFVFQDPATSLNPLLTLERQITEPIEVHRHASRREARARALELLEAVGIPKPEARLSAYPHQLSGGQRQRVMIAIALANDPELLIADEPTTALDVTTQAQIIDLVKDLQQRTGTAVVWISHDLGVISRVAEDVLVLRHGDAIEHRPILELLDDPSDAYTQELLQARPVIGKHHPAPADPEQPVVLEVSGLDVRFSVSTPSGKEEVHAVDDVSFTLRRGHTLGIVGESGSGKSTIANALTGIVAADAGSAVLEGDELLGKRRSRQVRRKLAMVFQDPFSSLDPKARVQDSIAEPLIVHGLHKGSRDERIRELLGLVELPAQMAQRYPHELSGGQRQRVSIARALALEPSVMILDEATASLDVSIQAKVLALLTRLQVDLGLTYLFIAHDLAIVQQMSHDVLVLQNGKTQEYRSAAELFDAPESDYTRTLLDAVLPERPVG</sequence>
<dbReference type="EMBL" id="JBHSWJ010000002">
    <property type="protein sequence ID" value="MFC6712844.1"/>
    <property type="molecule type" value="Genomic_DNA"/>
</dbReference>
<evidence type="ECO:0000256" key="7">
    <source>
        <dbReference type="ARBA" id="ARBA00022840"/>
    </source>
</evidence>
<dbReference type="PANTHER" id="PTHR43297:SF14">
    <property type="entry name" value="ATPASE AAA-TYPE CORE DOMAIN-CONTAINING PROTEIN"/>
    <property type="match status" value="1"/>
</dbReference>
<evidence type="ECO:0000256" key="3">
    <source>
        <dbReference type="ARBA" id="ARBA00022448"/>
    </source>
</evidence>
<evidence type="ECO:0000313" key="11">
    <source>
        <dbReference type="EMBL" id="MFC6712844.1"/>
    </source>
</evidence>
<evidence type="ECO:0000256" key="8">
    <source>
        <dbReference type="ARBA" id="ARBA00022967"/>
    </source>
</evidence>
<dbReference type="SUPFAM" id="SSF52540">
    <property type="entry name" value="P-loop containing nucleoside triphosphate hydrolases"/>
    <property type="match status" value="2"/>
</dbReference>
<comment type="subcellular location">
    <subcellularLocation>
        <location evidence="1">Cell membrane</location>
        <topology evidence="1">Peripheral membrane protein</topology>
    </subcellularLocation>
</comment>
<gene>
    <name evidence="11" type="ORF">ACFQBT_02875</name>
</gene>
<keyword evidence="9" id="KW-0472">Membrane</keyword>
<keyword evidence="6" id="KW-0547">Nucleotide-binding</keyword>
<feature type="domain" description="ABC transporter" evidence="10">
    <location>
        <begin position="276"/>
        <end position="518"/>
    </location>
</feature>
<organism evidence="11 12">
    <name type="scientific">Branchiibius cervicis</name>
    <dbReference type="NCBI Taxonomy" id="908252"/>
    <lineage>
        <taxon>Bacteria</taxon>
        <taxon>Bacillati</taxon>
        <taxon>Actinomycetota</taxon>
        <taxon>Actinomycetes</taxon>
        <taxon>Micrococcales</taxon>
        <taxon>Dermacoccaceae</taxon>
        <taxon>Branchiibius</taxon>
    </lineage>
</organism>
<comment type="caution">
    <text evidence="11">The sequence shown here is derived from an EMBL/GenBank/DDBJ whole genome shotgun (WGS) entry which is preliminary data.</text>
</comment>
<dbReference type="Proteomes" id="UP001596356">
    <property type="component" value="Unassembled WGS sequence"/>
</dbReference>